<reference evidence="1 2" key="1">
    <citation type="submission" date="2021-08" db="EMBL/GenBank/DDBJ databases">
        <title>Complete genome sequence of Leptospira kobayashii strain E30.</title>
        <authorList>
            <person name="Nakao R."/>
            <person name="Nakamura S."/>
            <person name="Masuzawa T."/>
            <person name="Koizumi N."/>
        </authorList>
    </citation>
    <scope>NUCLEOTIDE SEQUENCE [LARGE SCALE GENOMIC DNA]</scope>
    <source>
        <strain evidence="1 2">E30</strain>
    </source>
</reference>
<dbReference type="Proteomes" id="UP000245263">
    <property type="component" value="Chromosome 1"/>
</dbReference>
<dbReference type="EMBL" id="AP025028">
    <property type="protein sequence ID" value="BDA77538.1"/>
    <property type="molecule type" value="Genomic_DNA"/>
</dbReference>
<dbReference type="Gene3D" id="2.40.128.140">
    <property type="entry name" value="Outer membrane protein"/>
    <property type="match status" value="1"/>
</dbReference>
<evidence type="ECO:0000313" key="1">
    <source>
        <dbReference type="EMBL" id="BDA77538.1"/>
    </source>
</evidence>
<dbReference type="InterPro" id="IPR037107">
    <property type="entry name" value="Put_OMP_sf"/>
</dbReference>
<dbReference type="RefSeq" id="WP_109022121.1">
    <property type="nucleotide sequence ID" value="NZ_AP025028.1"/>
</dbReference>
<accession>A0ABM7UGB7</accession>
<keyword evidence="2" id="KW-1185">Reference proteome</keyword>
<sequence>MSLSKQAFFVAIIVILSHANFSSLQSEEEKTSKDNTLDSSRQDPAKRVLKLGIENDVILLSDREYTHGTRLEYGQYEFLHSPSAWIFLGLKKLIPVFADNSKEYNGYSLTQKLFTPQNTIRKDIAYGERPYAGYMQASSISTYWWKQSSFTIETGFGEIGPNAGGEYFQSQVHKVIGATHPQGWKNQIPNRTVYQLNLDYKFFWIKELGMETTVKWGNFDTSASLGPIFRFGKIVSPVSGGFTFNDPTSVYPVDDTEYYFFIKPEAVYQSWNGTLQAGKDSFQKMKHHTSADSLYRYAIFDALTFSEEKPGFQFLIFNTLFNAGNPVSNDLSLLIARDLTPISDYKFRYPTIEYFLLETLLNDKLPSGIARSLAYSYLLGDGTNLNNNLIVASKIFLQNSEGSKHYAVPIRNFQGKLTLGLALQRPDWFIQLAAEIATLDYIPSTDISPVHRYASLQAGLKF</sequence>
<proteinExistence type="predicted"/>
<organism evidence="1 2">
    <name type="scientific">Leptospira kobayashii</name>
    <dbReference type="NCBI Taxonomy" id="1917830"/>
    <lineage>
        <taxon>Bacteria</taxon>
        <taxon>Pseudomonadati</taxon>
        <taxon>Spirochaetota</taxon>
        <taxon>Spirochaetia</taxon>
        <taxon>Leptospirales</taxon>
        <taxon>Leptospiraceae</taxon>
        <taxon>Leptospira</taxon>
    </lineage>
</organism>
<name>A0ABM7UGB7_9LEPT</name>
<protein>
    <recommendedName>
        <fullName evidence="3">Lipid A deacylase LpxR family protein</fullName>
    </recommendedName>
</protein>
<evidence type="ECO:0008006" key="3">
    <source>
        <dbReference type="Google" id="ProtNLM"/>
    </source>
</evidence>
<dbReference type="InterPro" id="IPR018707">
    <property type="entry name" value="LpxR"/>
</dbReference>
<dbReference type="Pfam" id="PF09982">
    <property type="entry name" value="LpxR"/>
    <property type="match status" value="1"/>
</dbReference>
<evidence type="ECO:0000313" key="2">
    <source>
        <dbReference type="Proteomes" id="UP000245263"/>
    </source>
</evidence>
<gene>
    <name evidence="1" type="ORF">LPTSP3_g04680</name>
</gene>